<name>A0A841V4Z5_MICAE</name>
<organism evidence="1 2">
    <name type="scientific">Microcystis aeruginosa BLCC-F158</name>
    <dbReference type="NCBI Taxonomy" id="2755316"/>
    <lineage>
        <taxon>Bacteria</taxon>
        <taxon>Bacillati</taxon>
        <taxon>Cyanobacteriota</taxon>
        <taxon>Cyanophyceae</taxon>
        <taxon>Oscillatoriophycideae</taxon>
        <taxon>Chroococcales</taxon>
        <taxon>Microcystaceae</taxon>
        <taxon>Microcystis</taxon>
    </lineage>
</organism>
<comment type="caution">
    <text evidence="1">The sequence shown here is derived from an EMBL/GenBank/DDBJ whole genome shotgun (WGS) entry which is preliminary data.</text>
</comment>
<evidence type="ECO:0000313" key="1">
    <source>
        <dbReference type="EMBL" id="MBC1196064.1"/>
    </source>
</evidence>
<dbReference type="Proteomes" id="UP000525432">
    <property type="component" value="Unassembled WGS sequence"/>
</dbReference>
<dbReference type="RefSeq" id="WP_185239915.1">
    <property type="nucleotide sequence ID" value="NZ_JACEGC010000057.1"/>
</dbReference>
<sequence>MNKRTGALRRIGDFVFFDRISRRLTHPTLYSVSSVVLWSISLAQNQTIHQCFPGT</sequence>
<reference evidence="1 2" key="1">
    <citation type="submission" date="2020-07" db="EMBL/GenBank/DDBJ databases">
        <title>Genomes of two Microcystis aeruginosa (Cyanobacteria) strains from Florida (USA) with disparate toxicogenic potential.</title>
        <authorList>
            <person name="Lefler F.W."/>
            <person name="Barbosa M."/>
            <person name="Berthold D.E."/>
            <person name="Laughinghouse H.D. IV."/>
        </authorList>
    </citation>
    <scope>NUCLEOTIDE SEQUENCE [LARGE SCALE GENOMIC DNA]</scope>
    <source>
        <strain evidence="1 2">BLCCF158</strain>
    </source>
</reference>
<accession>A0A841V4Z5</accession>
<proteinExistence type="predicted"/>
<protein>
    <submittedName>
        <fullName evidence="1">Uncharacterized protein</fullName>
    </submittedName>
</protein>
<gene>
    <name evidence="1" type="ORF">H0901_12535</name>
</gene>
<dbReference type="AlphaFoldDB" id="A0A841V4Z5"/>
<evidence type="ECO:0000313" key="2">
    <source>
        <dbReference type="Proteomes" id="UP000525432"/>
    </source>
</evidence>
<dbReference type="EMBL" id="JACEGC010000057">
    <property type="protein sequence ID" value="MBC1196064.1"/>
    <property type="molecule type" value="Genomic_DNA"/>
</dbReference>